<feature type="domain" description="Secretion system C-terminal sorting" evidence="2">
    <location>
        <begin position="128"/>
        <end position="196"/>
    </location>
</feature>
<dbReference type="NCBIfam" id="TIGR04183">
    <property type="entry name" value="Por_Secre_tail"/>
    <property type="match status" value="1"/>
</dbReference>
<dbReference type="STRING" id="490189.SAMN02927903_02284"/>
<evidence type="ECO:0000256" key="1">
    <source>
        <dbReference type="ARBA" id="ARBA00022729"/>
    </source>
</evidence>
<name>A0A1G5IJK4_9FLAO</name>
<evidence type="ECO:0000259" key="2">
    <source>
        <dbReference type="Pfam" id="PF18962"/>
    </source>
</evidence>
<protein>
    <submittedName>
        <fullName evidence="3">Por secretion system C-terminal sorting domain-containing protein</fullName>
    </submittedName>
</protein>
<dbReference type="Proteomes" id="UP000199354">
    <property type="component" value="Unassembled WGS sequence"/>
</dbReference>
<evidence type="ECO:0000313" key="4">
    <source>
        <dbReference type="Proteomes" id="UP000199354"/>
    </source>
</evidence>
<dbReference type="InterPro" id="IPR026444">
    <property type="entry name" value="Secre_tail"/>
</dbReference>
<sequence>TFTWAATGNTYTESGAYTNVTTNANGCVHTETLNLTINQATAITGASDQSFVEGSTLNDIVLSTNVTWYASLADALVPQNPIAATTVLTDGATYYAVSLTENCPSEPFAVTVSTFLGTNSFDDALFSVYPNPTFDVVTVRYAKAIEHVSVHNVLGQSVLSDNIDANQGQVDLSHLTAGTYFVKITSGEASKTVKVIKK</sequence>
<feature type="non-terminal residue" evidence="3">
    <location>
        <position position="1"/>
    </location>
</feature>
<accession>A0A1G5IJK4</accession>
<dbReference type="RefSeq" id="WP_170826848.1">
    <property type="nucleotide sequence ID" value="NZ_FMVF01000010.1"/>
</dbReference>
<evidence type="ECO:0000313" key="3">
    <source>
        <dbReference type="EMBL" id="SCY76232.1"/>
    </source>
</evidence>
<keyword evidence="4" id="KW-1185">Reference proteome</keyword>
<keyword evidence="1" id="KW-0732">Signal</keyword>
<dbReference type="EMBL" id="FMVF01000010">
    <property type="protein sequence ID" value="SCY76232.1"/>
    <property type="molecule type" value="Genomic_DNA"/>
</dbReference>
<proteinExistence type="predicted"/>
<reference evidence="3 4" key="1">
    <citation type="submission" date="2016-10" db="EMBL/GenBank/DDBJ databases">
        <authorList>
            <person name="de Groot N.N."/>
        </authorList>
    </citation>
    <scope>NUCLEOTIDE SEQUENCE [LARGE SCALE GENOMIC DNA]</scope>
    <source>
        <strain evidence="3 4">CGMCC 1.7031</strain>
    </source>
</reference>
<organism evidence="3 4">
    <name type="scientific">Flavobacterium caeni</name>
    <dbReference type="NCBI Taxonomy" id="490189"/>
    <lineage>
        <taxon>Bacteria</taxon>
        <taxon>Pseudomonadati</taxon>
        <taxon>Bacteroidota</taxon>
        <taxon>Flavobacteriia</taxon>
        <taxon>Flavobacteriales</taxon>
        <taxon>Flavobacteriaceae</taxon>
        <taxon>Flavobacterium</taxon>
    </lineage>
</organism>
<dbReference type="Pfam" id="PF18962">
    <property type="entry name" value="Por_Secre_tail"/>
    <property type="match status" value="1"/>
</dbReference>
<dbReference type="AlphaFoldDB" id="A0A1G5IJK4"/>
<gene>
    <name evidence="3" type="ORF">SAMN02927903_02284</name>
</gene>